<sequence length="195" mass="20754">MMDRHMEDDSSTFLQWAMNHLQHPAAATAVSAAYQQQDGGAGVGVRISGGAGDQEDSAAAFPSLQALRASQPQAVPGSVRVRNLTVQVADYGLTNSSSSGIVAGAGAGPHHRRETAQGEDQPALYRALHRHPRPQKDGQGDHPWGRGEVREGAAGEGEGARGGRRRRWQRRHPVGGARQEAAAAGGRRHGEQPWR</sequence>
<feature type="compositionally biased region" description="Basic residues" evidence="1">
    <location>
        <begin position="162"/>
        <end position="173"/>
    </location>
</feature>
<feature type="compositionally biased region" description="Low complexity" evidence="1">
    <location>
        <begin position="175"/>
        <end position="185"/>
    </location>
</feature>
<proteinExistence type="predicted"/>
<dbReference type="EMBL" id="CM007647">
    <property type="protein sequence ID" value="ONM02271.1"/>
    <property type="molecule type" value="Genomic_DNA"/>
</dbReference>
<organism evidence="2">
    <name type="scientific">Zea mays</name>
    <name type="common">Maize</name>
    <dbReference type="NCBI Taxonomy" id="4577"/>
    <lineage>
        <taxon>Eukaryota</taxon>
        <taxon>Viridiplantae</taxon>
        <taxon>Streptophyta</taxon>
        <taxon>Embryophyta</taxon>
        <taxon>Tracheophyta</taxon>
        <taxon>Spermatophyta</taxon>
        <taxon>Magnoliopsida</taxon>
        <taxon>Liliopsida</taxon>
        <taxon>Poales</taxon>
        <taxon>Poaceae</taxon>
        <taxon>PACMAD clade</taxon>
        <taxon>Panicoideae</taxon>
        <taxon>Andropogonodae</taxon>
        <taxon>Andropogoneae</taxon>
        <taxon>Tripsacinae</taxon>
        <taxon>Zea</taxon>
    </lineage>
</organism>
<accession>A0A1D6KGR8</accession>
<dbReference type="eggNOG" id="ENOG502QWBY">
    <property type="taxonomic scope" value="Eukaryota"/>
</dbReference>
<feature type="compositionally biased region" description="Basic and acidic residues" evidence="1">
    <location>
        <begin position="134"/>
        <end position="161"/>
    </location>
</feature>
<gene>
    <name evidence="2" type="ORF">ZEAMMB73_Zm00001d031167</name>
</gene>
<name>A0A1D6KGR8_MAIZE</name>
<dbReference type="AlphaFoldDB" id="A0A1D6KGR8"/>
<dbReference type="ExpressionAtlas" id="A0A1D6KGR8">
    <property type="expression patterns" value="baseline and differential"/>
</dbReference>
<evidence type="ECO:0000256" key="1">
    <source>
        <dbReference type="SAM" id="MobiDB-lite"/>
    </source>
</evidence>
<reference evidence="2" key="1">
    <citation type="submission" date="2015-12" db="EMBL/GenBank/DDBJ databases">
        <title>Update maize B73 reference genome by single molecule sequencing technologies.</title>
        <authorList>
            <consortium name="Maize Genome Sequencing Project"/>
            <person name="Ware D."/>
        </authorList>
    </citation>
    <scope>NUCLEOTIDE SEQUENCE [LARGE SCALE GENOMIC DNA]</scope>
    <source>
        <tissue evidence="2">Seedling</tissue>
    </source>
</reference>
<evidence type="ECO:0000313" key="2">
    <source>
        <dbReference type="EMBL" id="ONM02271.1"/>
    </source>
</evidence>
<feature type="region of interest" description="Disordered" evidence="1">
    <location>
        <begin position="98"/>
        <end position="195"/>
    </location>
</feature>
<protein>
    <submittedName>
        <fullName evidence="2">Transcription factor bHLH28</fullName>
    </submittedName>
</protein>